<evidence type="ECO:0000313" key="3">
    <source>
        <dbReference type="EMBL" id="KAI5421445.1"/>
    </source>
</evidence>
<dbReference type="EMBL" id="JAMSHJ010000004">
    <property type="protein sequence ID" value="KAI5421445.1"/>
    <property type="molecule type" value="Genomic_DNA"/>
</dbReference>
<dbReference type="Pfam" id="PF07859">
    <property type="entry name" value="Abhydrolase_3"/>
    <property type="match status" value="1"/>
</dbReference>
<dbReference type="Gene3D" id="3.40.50.1820">
    <property type="entry name" value="alpha/beta hydrolase"/>
    <property type="match status" value="1"/>
</dbReference>
<dbReference type="GO" id="GO:0016787">
    <property type="term" value="F:hydrolase activity"/>
    <property type="evidence" value="ECO:0007669"/>
    <property type="project" value="InterPro"/>
</dbReference>
<dbReference type="AlphaFoldDB" id="A0A9D5AWQ4"/>
<proteinExistence type="inferred from homology"/>
<evidence type="ECO:0000259" key="2">
    <source>
        <dbReference type="Pfam" id="PF07859"/>
    </source>
</evidence>
<keyword evidence="4" id="KW-1185">Reference proteome</keyword>
<comment type="similarity">
    <text evidence="1">Belongs to the 'GDXG' lipolytic enzyme family.</text>
</comment>
<dbReference type="Proteomes" id="UP001058974">
    <property type="component" value="Chromosome 4"/>
</dbReference>
<dbReference type="PANTHER" id="PTHR23024">
    <property type="entry name" value="ARYLACETAMIDE DEACETYLASE"/>
    <property type="match status" value="1"/>
</dbReference>
<dbReference type="InterPro" id="IPR029058">
    <property type="entry name" value="AB_hydrolase_fold"/>
</dbReference>
<accession>A0A9D5AWQ4</accession>
<dbReference type="Gramene" id="Psat4g150080.1">
    <property type="protein sequence ID" value="Psat4g150080.1.cds1"/>
    <property type="gene ID" value="Psat4g150080"/>
</dbReference>
<reference evidence="3 4" key="1">
    <citation type="journal article" date="2022" name="Nat. Genet.">
        <title>Improved pea reference genome and pan-genome highlight genomic features and evolutionary characteristics.</title>
        <authorList>
            <person name="Yang T."/>
            <person name="Liu R."/>
            <person name="Luo Y."/>
            <person name="Hu S."/>
            <person name="Wang D."/>
            <person name="Wang C."/>
            <person name="Pandey M.K."/>
            <person name="Ge S."/>
            <person name="Xu Q."/>
            <person name="Li N."/>
            <person name="Li G."/>
            <person name="Huang Y."/>
            <person name="Saxena R.K."/>
            <person name="Ji Y."/>
            <person name="Li M."/>
            <person name="Yan X."/>
            <person name="He Y."/>
            <person name="Liu Y."/>
            <person name="Wang X."/>
            <person name="Xiang C."/>
            <person name="Varshney R.K."/>
            <person name="Ding H."/>
            <person name="Gao S."/>
            <person name="Zong X."/>
        </authorList>
    </citation>
    <scope>NUCLEOTIDE SEQUENCE [LARGE SCALE GENOMIC DNA]</scope>
    <source>
        <strain evidence="3 4">cv. Zhongwan 6</strain>
    </source>
</reference>
<gene>
    <name evidence="3" type="ORF">KIW84_045033</name>
</gene>
<organism evidence="3 4">
    <name type="scientific">Pisum sativum</name>
    <name type="common">Garden pea</name>
    <name type="synonym">Lathyrus oleraceus</name>
    <dbReference type="NCBI Taxonomy" id="3888"/>
    <lineage>
        <taxon>Eukaryota</taxon>
        <taxon>Viridiplantae</taxon>
        <taxon>Streptophyta</taxon>
        <taxon>Embryophyta</taxon>
        <taxon>Tracheophyta</taxon>
        <taxon>Spermatophyta</taxon>
        <taxon>Magnoliopsida</taxon>
        <taxon>eudicotyledons</taxon>
        <taxon>Gunneridae</taxon>
        <taxon>Pentapetalae</taxon>
        <taxon>rosids</taxon>
        <taxon>fabids</taxon>
        <taxon>Fabales</taxon>
        <taxon>Fabaceae</taxon>
        <taxon>Papilionoideae</taxon>
        <taxon>50 kb inversion clade</taxon>
        <taxon>NPAAA clade</taxon>
        <taxon>Hologalegina</taxon>
        <taxon>IRL clade</taxon>
        <taxon>Fabeae</taxon>
        <taxon>Lathyrus</taxon>
    </lineage>
</organism>
<dbReference type="Gramene" id="Psat04G0503300-T1">
    <property type="protein sequence ID" value="KAI5421445.1"/>
    <property type="gene ID" value="KIW84_045033"/>
</dbReference>
<dbReference type="InterPro" id="IPR013094">
    <property type="entry name" value="AB_hydrolase_3"/>
</dbReference>
<dbReference type="SUPFAM" id="SSF53474">
    <property type="entry name" value="alpha/beta-Hydrolases"/>
    <property type="match status" value="1"/>
</dbReference>
<dbReference type="PANTHER" id="PTHR23024:SF113">
    <property type="entry name" value="CARBOXYLESTERASE 8-RELATED"/>
    <property type="match status" value="1"/>
</dbReference>
<feature type="domain" description="Alpha/beta hydrolase fold-3" evidence="2">
    <location>
        <begin position="86"/>
        <end position="278"/>
    </location>
</feature>
<name>A0A9D5AWQ4_PEA</name>
<dbReference type="OrthoDB" id="408631at2759"/>
<evidence type="ECO:0000256" key="1">
    <source>
        <dbReference type="ARBA" id="ARBA00010515"/>
    </source>
</evidence>
<protein>
    <recommendedName>
        <fullName evidence="2">Alpha/beta hydrolase fold-3 domain-containing protein</fullName>
    </recommendedName>
</protein>
<comment type="caution">
    <text evidence="3">The sequence shown here is derived from an EMBL/GenBank/DDBJ whole genome shotgun (WGS) entry which is preliminary data.</text>
</comment>
<dbReference type="Gramene" id="PSAT_LOCUS15850_t1">
    <property type="protein sequence ID" value="CAL5196229.1"/>
    <property type="gene ID" value="PSAT_LOCUS15850"/>
</dbReference>
<evidence type="ECO:0000313" key="4">
    <source>
        <dbReference type="Proteomes" id="UP001058974"/>
    </source>
</evidence>
<dbReference type="InterPro" id="IPR050466">
    <property type="entry name" value="Carboxylest/Gibb_receptor"/>
</dbReference>
<sequence length="345" mass="38111">MGESSSSSSTQHSTIDPYKFLNVKINSNGSLTRYDIVPTLAPSTDPNKTDSIEAFSKDITLNTSAKISIRLFIPHTPPSPGKLPIILYFHGGGFIFYHPSSLIFHESCSIYASKIPAVVASVDYRLSPEHRLPAAYDDAIESLLWLKSQSKNPNESDPWIKNHVDFDNCFIMGVGAGGNIAYFAGLRSLDLDLSPVKIRGLILNSPLFGGVQRTESELGLINNHVLPLPAADLIWNLSLPEGADRDHMYCNPTVADEAYGEKIGRLPKCLVSGYDWDIPKENYIVEYCGDPVVDKQKELVKILKAHGVHVVSCIREYGFHALEVFEPYASSSWALIEDIRKFVGA</sequence>